<keyword evidence="7 8" id="KW-0472">Membrane</keyword>
<evidence type="ECO:0000313" key="10">
    <source>
        <dbReference type="EMBL" id="MCE2593227.1"/>
    </source>
</evidence>
<evidence type="ECO:0000256" key="6">
    <source>
        <dbReference type="ARBA" id="ARBA00022989"/>
    </source>
</evidence>
<feature type="transmembrane region" description="Helical" evidence="8">
    <location>
        <begin position="398"/>
        <end position="419"/>
    </location>
</feature>
<feature type="transmembrane region" description="Helical" evidence="8">
    <location>
        <begin position="478"/>
        <end position="501"/>
    </location>
</feature>
<dbReference type="Gene3D" id="1.10.3720.10">
    <property type="entry name" value="MetI-like"/>
    <property type="match status" value="2"/>
</dbReference>
<reference evidence="10 11" key="1">
    <citation type="journal article" date="2022" name="Environ. Microbiol. Rep.">
        <title>Eco-phylogenetic analyses reveal divergent evolution of vitamin B12 metabolism in the marine bacterial family 'Psychromonadaceae'.</title>
        <authorList>
            <person name="Jin X."/>
            <person name="Yang Y."/>
            <person name="Cao H."/>
            <person name="Gao B."/>
            <person name="Zhao Z."/>
        </authorList>
    </citation>
    <scope>NUCLEOTIDE SEQUENCE [LARGE SCALE GENOMIC DNA]</scope>
    <source>
        <strain evidence="10 11">MKS20</strain>
    </source>
</reference>
<keyword evidence="2" id="KW-0813">Transport</keyword>
<keyword evidence="4" id="KW-0997">Cell inner membrane</keyword>
<dbReference type="Proteomes" id="UP001201273">
    <property type="component" value="Unassembled WGS sequence"/>
</dbReference>
<feature type="transmembrane region" description="Helical" evidence="8">
    <location>
        <begin position="355"/>
        <end position="377"/>
    </location>
</feature>
<feature type="transmembrane region" description="Helical" evidence="8">
    <location>
        <begin position="205"/>
        <end position="227"/>
    </location>
</feature>
<organism evidence="10 11">
    <name type="scientific">Motilimonas cestriensis</name>
    <dbReference type="NCBI Taxonomy" id="2742685"/>
    <lineage>
        <taxon>Bacteria</taxon>
        <taxon>Pseudomonadati</taxon>
        <taxon>Pseudomonadota</taxon>
        <taxon>Gammaproteobacteria</taxon>
        <taxon>Alteromonadales</taxon>
        <taxon>Alteromonadales genera incertae sedis</taxon>
        <taxon>Motilimonas</taxon>
    </lineage>
</organism>
<feature type="domain" description="ABC transmembrane type-1" evidence="9">
    <location>
        <begin position="355"/>
        <end position="548"/>
    </location>
</feature>
<comment type="caution">
    <text evidence="10">The sequence shown here is derived from an EMBL/GenBank/DDBJ whole genome shotgun (WGS) entry which is preliminary data.</text>
</comment>
<dbReference type="SUPFAM" id="SSF161098">
    <property type="entry name" value="MetI-like"/>
    <property type="match status" value="2"/>
</dbReference>
<dbReference type="PANTHER" id="PTHR43357:SF4">
    <property type="entry name" value="INNER MEMBRANE ABC TRANSPORTER PERMEASE PROTEIN YDCV"/>
    <property type="match status" value="1"/>
</dbReference>
<proteinExistence type="predicted"/>
<dbReference type="InterPro" id="IPR000515">
    <property type="entry name" value="MetI-like"/>
</dbReference>
<feature type="domain" description="ABC transmembrane type-1" evidence="9">
    <location>
        <begin position="59"/>
        <end position="273"/>
    </location>
</feature>
<keyword evidence="11" id="KW-1185">Reference proteome</keyword>
<feature type="transmembrane region" description="Helical" evidence="8">
    <location>
        <begin position="530"/>
        <end position="556"/>
    </location>
</feature>
<evidence type="ECO:0000259" key="9">
    <source>
        <dbReference type="PROSITE" id="PS50928"/>
    </source>
</evidence>
<protein>
    <recommendedName>
        <fullName evidence="9">ABC transmembrane type-1 domain-containing protein</fullName>
    </recommendedName>
</protein>
<keyword evidence="6 8" id="KW-1133">Transmembrane helix</keyword>
<evidence type="ECO:0000256" key="8">
    <source>
        <dbReference type="SAM" id="Phobius"/>
    </source>
</evidence>
<feature type="transmembrane region" description="Helical" evidence="8">
    <location>
        <begin position="65"/>
        <end position="86"/>
    </location>
</feature>
<feature type="transmembrane region" description="Helical" evidence="8">
    <location>
        <begin position="301"/>
        <end position="325"/>
    </location>
</feature>
<feature type="transmembrane region" description="Helical" evidence="8">
    <location>
        <begin position="106"/>
        <end position="126"/>
    </location>
</feature>
<evidence type="ECO:0000256" key="5">
    <source>
        <dbReference type="ARBA" id="ARBA00022692"/>
    </source>
</evidence>
<dbReference type="CDD" id="cd06261">
    <property type="entry name" value="TM_PBP2"/>
    <property type="match status" value="1"/>
</dbReference>
<keyword evidence="5 8" id="KW-0812">Transmembrane</keyword>
<evidence type="ECO:0000256" key="7">
    <source>
        <dbReference type="ARBA" id="ARBA00023136"/>
    </source>
</evidence>
<dbReference type="PANTHER" id="PTHR43357">
    <property type="entry name" value="INNER MEMBRANE ABC TRANSPORTER PERMEASE PROTEIN YDCV"/>
    <property type="match status" value="1"/>
</dbReference>
<evidence type="ECO:0000256" key="3">
    <source>
        <dbReference type="ARBA" id="ARBA00022475"/>
    </source>
</evidence>
<dbReference type="PROSITE" id="PS50928">
    <property type="entry name" value="ABC_TM1"/>
    <property type="match status" value="2"/>
</dbReference>
<evidence type="ECO:0000256" key="1">
    <source>
        <dbReference type="ARBA" id="ARBA00004429"/>
    </source>
</evidence>
<accession>A0ABS8W2P9</accession>
<feature type="transmembrane region" description="Helical" evidence="8">
    <location>
        <begin position="431"/>
        <end position="451"/>
    </location>
</feature>
<name>A0ABS8W2P9_9GAMM</name>
<comment type="subcellular location">
    <subcellularLocation>
        <location evidence="1">Cell inner membrane</location>
        <topology evidence="1">Multi-pass membrane protein</topology>
    </subcellularLocation>
</comment>
<keyword evidence="3" id="KW-1003">Cell membrane</keyword>
<evidence type="ECO:0000313" key="11">
    <source>
        <dbReference type="Proteomes" id="UP001201273"/>
    </source>
</evidence>
<dbReference type="EMBL" id="JAIMJA010000001">
    <property type="protein sequence ID" value="MCE2593227.1"/>
    <property type="molecule type" value="Genomic_DNA"/>
</dbReference>
<dbReference type="InterPro" id="IPR035906">
    <property type="entry name" value="MetI-like_sf"/>
</dbReference>
<evidence type="ECO:0000256" key="4">
    <source>
        <dbReference type="ARBA" id="ARBA00022519"/>
    </source>
</evidence>
<feature type="transmembrane region" description="Helical" evidence="8">
    <location>
        <begin position="146"/>
        <end position="167"/>
    </location>
</feature>
<dbReference type="RefSeq" id="WP_233050849.1">
    <property type="nucleotide sequence ID" value="NZ_JAIMJA010000001.1"/>
</dbReference>
<evidence type="ECO:0000256" key="2">
    <source>
        <dbReference type="ARBA" id="ARBA00022448"/>
    </source>
</evidence>
<feature type="transmembrane region" description="Helical" evidence="8">
    <location>
        <begin position="247"/>
        <end position="274"/>
    </location>
</feature>
<sequence>MSFWLLAFCFIALFLLPLAIGLFGTLLPALNYLPSLGHNELSTTAFSTLFNHPTTFSATWLTLRVGWISTFISLCLALFLFACFYLRPSWRWINAALSPVLATPHAALAVGLSFVIAPSGWLLRLTSPALTGFDYPPNWQTTQDPWGVSLILLMVLKETPFLLLMLLSAAKSVPIKQTITLAQSMGYHSSIAWLKLVLPQLLPPLRLPICAVLAWSLSAVDVSVILGPSTPPTLSVLVYSWFNDADIALRLQGAAGAIWLLGLNLASIAVLFVLPRIAWPWLQGWLVNGQRRGLLSHINKLGTAVAVSYLILIISSLFVLAIWSITKQWRFPDPLPSQWRLRYWQQTLDQFSPTLINSLSLALLSAAIALLLSVVILELETRQAQIAKHRANPLRYVALFYLPLLIPDIAYLFGIQVSLVFTGLDGQYLPLLWGHLMFVLPYCFLSLAPYYRRFDSRYWHQAMLLSGSPWRSFFQIKLMMLLPALFSSLALGFTVSMTLYLPTLFIGGGRFPTLATELVALVAGADRRLIAVYALLLQGLPLLMFVAALALPRIIFRHRKGMRI</sequence>
<gene>
    <name evidence="10" type="ORF">K6Y31_00130</name>
</gene>